<dbReference type="PIRSF" id="PIRSF028561">
    <property type="entry name" value="Ac_Trasf"/>
    <property type="match status" value="1"/>
</dbReference>
<keyword evidence="2" id="KW-1003">Cell membrane</keyword>
<dbReference type="EMBL" id="CP017480">
    <property type="protein sequence ID" value="APG03476.1"/>
    <property type="molecule type" value="Genomic_DNA"/>
</dbReference>
<dbReference type="KEGG" id="lrz:BJI69_05790"/>
<dbReference type="PANTHER" id="PTHR30606">
    <property type="entry name" value="LIPID A BIOSYNTHESIS LAUROYL ACYLTRANSFERASE"/>
    <property type="match status" value="1"/>
</dbReference>
<dbReference type="OrthoDB" id="9808633at2"/>
<dbReference type="PATRIC" id="fig|1440763.5.peg.1102"/>
<comment type="subcellular location">
    <subcellularLocation>
        <location evidence="1">Cell inner membrane</location>
    </subcellularLocation>
</comment>
<proteinExistence type="predicted"/>
<gene>
    <name evidence="7" type="ORF">BJI69_05790</name>
</gene>
<evidence type="ECO:0000313" key="8">
    <source>
        <dbReference type="Proteomes" id="UP000182987"/>
    </source>
</evidence>
<dbReference type="GO" id="GO:0016746">
    <property type="term" value="F:acyltransferase activity"/>
    <property type="evidence" value="ECO:0007669"/>
    <property type="project" value="UniProtKB-KW"/>
</dbReference>
<evidence type="ECO:0000256" key="2">
    <source>
        <dbReference type="ARBA" id="ARBA00022475"/>
    </source>
</evidence>
<dbReference type="GO" id="GO:0005886">
    <property type="term" value="C:plasma membrane"/>
    <property type="evidence" value="ECO:0007669"/>
    <property type="project" value="UniProtKB-SubCell"/>
</dbReference>
<keyword evidence="6 7" id="KW-0012">Acyltransferase</keyword>
<keyword evidence="4" id="KW-0808">Transferase</keyword>
<dbReference type="InterPro" id="IPR004960">
    <property type="entry name" value="LipA_acyltrans"/>
</dbReference>
<accession>A0A0G9HD86</accession>
<dbReference type="AlphaFoldDB" id="A0A0G9HD86"/>
<dbReference type="Proteomes" id="UP000182987">
    <property type="component" value="Chromosome"/>
</dbReference>
<organism evidence="7 8">
    <name type="scientific">Luteibacter rhizovicinus DSM 16549</name>
    <dbReference type="NCBI Taxonomy" id="1440763"/>
    <lineage>
        <taxon>Bacteria</taxon>
        <taxon>Pseudomonadati</taxon>
        <taxon>Pseudomonadota</taxon>
        <taxon>Gammaproteobacteria</taxon>
        <taxon>Lysobacterales</taxon>
        <taxon>Rhodanobacteraceae</taxon>
        <taxon>Luteibacter</taxon>
    </lineage>
</organism>
<keyword evidence="3" id="KW-0997">Cell inner membrane</keyword>
<evidence type="ECO:0000256" key="1">
    <source>
        <dbReference type="ARBA" id="ARBA00004533"/>
    </source>
</evidence>
<protein>
    <submittedName>
        <fullName evidence="7">Acyltransferase</fullName>
    </submittedName>
</protein>
<dbReference type="GO" id="GO:0009247">
    <property type="term" value="P:glycolipid biosynthetic process"/>
    <property type="evidence" value="ECO:0007669"/>
    <property type="project" value="UniProtKB-ARBA"/>
</dbReference>
<dbReference type="PANTHER" id="PTHR30606:SF9">
    <property type="entry name" value="LIPID A BIOSYNTHESIS LAUROYLTRANSFERASE"/>
    <property type="match status" value="1"/>
</dbReference>
<name>A0A0G9HD86_9GAMM</name>
<evidence type="ECO:0000256" key="4">
    <source>
        <dbReference type="ARBA" id="ARBA00022679"/>
    </source>
</evidence>
<keyword evidence="8" id="KW-1185">Reference proteome</keyword>
<dbReference type="CDD" id="cd07984">
    <property type="entry name" value="LPLAT_LABLAT-like"/>
    <property type="match status" value="1"/>
</dbReference>
<evidence type="ECO:0000256" key="3">
    <source>
        <dbReference type="ARBA" id="ARBA00022519"/>
    </source>
</evidence>
<dbReference type="Pfam" id="PF03279">
    <property type="entry name" value="Lip_A_acyltrans"/>
    <property type="match status" value="1"/>
</dbReference>
<reference evidence="8" key="1">
    <citation type="submission" date="2016-09" db="EMBL/GenBank/DDBJ databases">
        <authorList>
            <person name="Lysoe E."/>
        </authorList>
    </citation>
    <scope>NUCLEOTIDE SEQUENCE [LARGE SCALE GENOMIC DNA]</scope>
    <source>
        <strain evidence="8">LJ96T</strain>
    </source>
</reference>
<evidence type="ECO:0000256" key="5">
    <source>
        <dbReference type="ARBA" id="ARBA00023136"/>
    </source>
</evidence>
<sequence>MSHWKQREGGGMFAIWVIRTIALRLGRPVARLLLYPIAFYFFLRRAEERDSSRRYLARVLNRPVTSWDVFHLIHMFAATLLDRLFFLARGERDFVVDVEGLAILDRYLDARQGVLLIGSHQGSFEALRALSGRRPDVPLRVVLDKQKTPALTAVLEALAPDVGAAVIDAAHGGTSVALAMAESAAQGAMVALLADRGHQNEAMRMVSFLGTPAPFPAGPWLLASALKIPVVLCMGIYLGGNRYKLIFEAFSDGIDIPRANRKPELDAVIGRYAARLEHYARVYPFNWFNFYDFWQETGPADEPAGAAAAHVSGHSEA</sequence>
<keyword evidence="5" id="KW-0472">Membrane</keyword>
<dbReference type="RefSeq" id="WP_046966961.1">
    <property type="nucleotide sequence ID" value="NZ_CP017480.1"/>
</dbReference>
<dbReference type="InterPro" id="IPR014548">
    <property type="entry name" value="Ac_Trasf"/>
</dbReference>
<dbReference type="STRING" id="1440763.BJI69_05790"/>
<evidence type="ECO:0000313" key="7">
    <source>
        <dbReference type="EMBL" id="APG03476.1"/>
    </source>
</evidence>
<evidence type="ECO:0000256" key="6">
    <source>
        <dbReference type="ARBA" id="ARBA00023315"/>
    </source>
</evidence>